<reference evidence="3 4" key="1">
    <citation type="journal article" date="2017" name="Curr. Biol.">
        <title>Genome architecture and evolution of a unichromosomal asexual nematode.</title>
        <authorList>
            <person name="Fradin H."/>
            <person name="Zegar C."/>
            <person name="Gutwein M."/>
            <person name="Lucas J."/>
            <person name="Kovtun M."/>
            <person name="Corcoran D."/>
            <person name="Baugh L.R."/>
            <person name="Kiontke K."/>
            <person name="Gunsalus K."/>
            <person name="Fitch D.H."/>
            <person name="Piano F."/>
        </authorList>
    </citation>
    <scope>NUCLEOTIDE SEQUENCE [LARGE SCALE GENOMIC DNA]</scope>
    <source>
        <strain evidence="3">PF1309</strain>
    </source>
</reference>
<name>A0A2A2JJA5_9BILA</name>
<evidence type="ECO:0000313" key="4">
    <source>
        <dbReference type="Proteomes" id="UP000218231"/>
    </source>
</evidence>
<evidence type="ECO:0000256" key="1">
    <source>
        <dbReference type="SAM" id="Coils"/>
    </source>
</evidence>
<protein>
    <submittedName>
        <fullName evidence="3">Uncharacterized protein</fullName>
    </submittedName>
</protein>
<comment type="caution">
    <text evidence="3">The sequence shown here is derived from an EMBL/GenBank/DDBJ whole genome shotgun (WGS) entry which is preliminary data.</text>
</comment>
<keyword evidence="4" id="KW-1185">Reference proteome</keyword>
<gene>
    <name evidence="3" type="ORF">WR25_00677</name>
</gene>
<organism evidence="3 4">
    <name type="scientific">Diploscapter pachys</name>
    <dbReference type="NCBI Taxonomy" id="2018661"/>
    <lineage>
        <taxon>Eukaryota</taxon>
        <taxon>Metazoa</taxon>
        <taxon>Ecdysozoa</taxon>
        <taxon>Nematoda</taxon>
        <taxon>Chromadorea</taxon>
        <taxon>Rhabditida</taxon>
        <taxon>Rhabditina</taxon>
        <taxon>Rhabditomorpha</taxon>
        <taxon>Rhabditoidea</taxon>
        <taxon>Rhabditidae</taxon>
        <taxon>Diploscapter</taxon>
    </lineage>
</organism>
<accession>A0A2A2JJA5</accession>
<dbReference type="EMBL" id="LIAE01010403">
    <property type="protein sequence ID" value="PAV61659.1"/>
    <property type="molecule type" value="Genomic_DNA"/>
</dbReference>
<evidence type="ECO:0000256" key="2">
    <source>
        <dbReference type="SAM" id="MobiDB-lite"/>
    </source>
</evidence>
<feature type="coiled-coil region" evidence="1">
    <location>
        <begin position="409"/>
        <end position="439"/>
    </location>
</feature>
<proteinExistence type="predicted"/>
<keyword evidence="1" id="KW-0175">Coiled coil</keyword>
<dbReference type="AlphaFoldDB" id="A0A2A2JJA5"/>
<feature type="region of interest" description="Disordered" evidence="2">
    <location>
        <begin position="832"/>
        <end position="854"/>
    </location>
</feature>
<feature type="region of interest" description="Disordered" evidence="2">
    <location>
        <begin position="779"/>
        <end position="801"/>
    </location>
</feature>
<evidence type="ECO:0000313" key="3">
    <source>
        <dbReference type="EMBL" id="PAV61659.1"/>
    </source>
</evidence>
<sequence>MSSLPHISLTLRSDEVTFLMLRVLHPQYIVNSPRKLDEAAAYCVAKIQERIPLNTKISYRFGSLYKIPLKSKEIIDVGVVKELLMECLTFCHSDVEISVSATPKTIFWKLHTYNPEQEPDSITVNAVMRNLSSCSLEDKATWTDDTPTVETYKETCSFANCNTNFLADMCEFDFSQFLQSLEAKQLKLKEISHETLAKQIKINEGLRKPNLQTLPMFDSICTCSDSETQKLDGEEKSSHPPLSELLAQIEKEDRIKSWIPKDTRVPLTAPVVENVEPKESKGFDLEDPRNTNSRICNKCQEDYTDAEVEDFQEKILRYETALKMKNVERIREENKKEQEVKRECKFSLADCRLSMSETHCTDVEGKKDNKPEVTELKTSEEEQQVIQEIVQKLKAYRGKKLLRGVIKEMKGKKVKKEGKAEKKEKLEEKEVQVSQTASEATECICKCLSVEDKKKVKKDLKSTRRVSKRKTSPQTKKEKLWMASEKEIVVLSVNEPEVSNVDLDKAFEKHFEALNSTDDVVKRCQMNNQFIKSYWDLYDDQIHEIQALRTAAVQKSMTEKLTLIDQPILCIKKEAESSFSTSVPVTSCVHSKVFSVMNLGNEDLNGVELKLKSKSPWIEVESPRLETVTYDVKAGETVDIEITIRETRPESVAAFSLTHNDKEVSPKLYFTTDSWNQLGHPVQEVATTQCMEVIARAEMSLVKKQDMAVVKKIELPIARKPEMSVLPYDRLLQVLKSNMPTDPEVAGRSEVKNKIYVEEISSGTNPVYVSKLEIKLQAPEDDEDKASVCSAKEPEDDLEEEIQPEPELRQMPLVENLERPERIYPELIIREEREPDYALEDDETASDSVSENSDYEIVEEGIEANELDEEDQEEWVGVVDTTKM</sequence>
<dbReference type="Proteomes" id="UP000218231">
    <property type="component" value="Unassembled WGS sequence"/>
</dbReference>